<dbReference type="SMART" id="SM00823">
    <property type="entry name" value="PKS_PP"/>
    <property type="match status" value="1"/>
</dbReference>
<evidence type="ECO:0000259" key="3">
    <source>
        <dbReference type="PROSITE" id="PS50075"/>
    </source>
</evidence>
<dbReference type="AlphaFoldDB" id="A0A5C6M9P8"/>
<dbReference type="InterPro" id="IPR001031">
    <property type="entry name" value="Thioesterase"/>
</dbReference>
<dbReference type="Gene3D" id="3.40.50.1820">
    <property type="entry name" value="alpha/beta hydrolase"/>
    <property type="match status" value="1"/>
</dbReference>
<feature type="domain" description="Carrier" evidence="3">
    <location>
        <begin position="561"/>
        <end position="636"/>
    </location>
</feature>
<dbReference type="Proteomes" id="UP000321083">
    <property type="component" value="Unassembled WGS sequence"/>
</dbReference>
<keyword evidence="1" id="KW-0596">Phosphopantetheine</keyword>
<proteinExistence type="predicted"/>
<keyword evidence="5" id="KW-1185">Reference proteome</keyword>
<keyword evidence="2" id="KW-0597">Phosphoprotein</keyword>
<evidence type="ECO:0000313" key="4">
    <source>
        <dbReference type="EMBL" id="TWW11037.1"/>
    </source>
</evidence>
<organism evidence="4 5">
    <name type="scientific">Planctomyces bekefii</name>
    <dbReference type="NCBI Taxonomy" id="1653850"/>
    <lineage>
        <taxon>Bacteria</taxon>
        <taxon>Pseudomonadati</taxon>
        <taxon>Planctomycetota</taxon>
        <taxon>Planctomycetia</taxon>
        <taxon>Planctomycetales</taxon>
        <taxon>Planctomycetaceae</taxon>
        <taxon>Planctomyces</taxon>
    </lineage>
</organism>
<dbReference type="PANTHER" id="PTHR45527">
    <property type="entry name" value="NONRIBOSOMAL PEPTIDE SYNTHETASE"/>
    <property type="match status" value="1"/>
</dbReference>
<evidence type="ECO:0000256" key="2">
    <source>
        <dbReference type="ARBA" id="ARBA00022553"/>
    </source>
</evidence>
<dbReference type="InterPro" id="IPR020806">
    <property type="entry name" value="PKS_PP-bd"/>
</dbReference>
<evidence type="ECO:0000256" key="1">
    <source>
        <dbReference type="ARBA" id="ARBA00022450"/>
    </source>
</evidence>
<dbReference type="InterPro" id="IPR029058">
    <property type="entry name" value="AB_hydrolase_fold"/>
</dbReference>
<dbReference type="Pfam" id="PF00501">
    <property type="entry name" value="AMP-binding"/>
    <property type="match status" value="1"/>
</dbReference>
<dbReference type="SUPFAM" id="SSF47336">
    <property type="entry name" value="ACP-like"/>
    <property type="match status" value="1"/>
</dbReference>
<dbReference type="Pfam" id="PF00975">
    <property type="entry name" value="Thioesterase"/>
    <property type="match status" value="1"/>
</dbReference>
<dbReference type="Gene3D" id="3.30.300.30">
    <property type="match status" value="1"/>
</dbReference>
<protein>
    <recommendedName>
        <fullName evidence="3">Carrier domain-containing protein</fullName>
    </recommendedName>
</protein>
<dbReference type="InterPro" id="IPR045851">
    <property type="entry name" value="AMP-bd_C_sf"/>
</dbReference>
<dbReference type="GO" id="GO:0043041">
    <property type="term" value="P:amino acid activation for nonribosomal peptide biosynthetic process"/>
    <property type="evidence" value="ECO:0007669"/>
    <property type="project" value="TreeGrafter"/>
</dbReference>
<dbReference type="InterPro" id="IPR042099">
    <property type="entry name" value="ANL_N_sf"/>
</dbReference>
<gene>
    <name evidence="4" type="ORF">E3A20_05540</name>
</gene>
<dbReference type="CDD" id="cd05930">
    <property type="entry name" value="A_NRPS"/>
    <property type="match status" value="1"/>
</dbReference>
<dbReference type="InterPro" id="IPR006162">
    <property type="entry name" value="Ppantetheine_attach_site"/>
</dbReference>
<dbReference type="EMBL" id="SRHE01000069">
    <property type="protein sequence ID" value="TWW11037.1"/>
    <property type="molecule type" value="Genomic_DNA"/>
</dbReference>
<accession>A0A5C6M9P8</accession>
<dbReference type="SUPFAM" id="SSF53474">
    <property type="entry name" value="alpha/beta-Hydrolases"/>
    <property type="match status" value="1"/>
</dbReference>
<dbReference type="InterPro" id="IPR009081">
    <property type="entry name" value="PP-bd_ACP"/>
</dbReference>
<dbReference type="PROSITE" id="PS00455">
    <property type="entry name" value="AMP_BINDING"/>
    <property type="match status" value="1"/>
</dbReference>
<dbReference type="Gene3D" id="1.10.1200.10">
    <property type="entry name" value="ACP-like"/>
    <property type="match status" value="1"/>
</dbReference>
<dbReference type="GO" id="GO:0044550">
    <property type="term" value="P:secondary metabolite biosynthetic process"/>
    <property type="evidence" value="ECO:0007669"/>
    <property type="project" value="TreeGrafter"/>
</dbReference>
<dbReference type="InterPro" id="IPR036736">
    <property type="entry name" value="ACP-like_sf"/>
</dbReference>
<dbReference type="GO" id="GO:0005737">
    <property type="term" value="C:cytoplasm"/>
    <property type="evidence" value="ECO:0007669"/>
    <property type="project" value="TreeGrafter"/>
</dbReference>
<comment type="caution">
    <text evidence="4">The sequence shown here is derived from an EMBL/GenBank/DDBJ whole genome shotgun (WGS) entry which is preliminary data.</text>
</comment>
<dbReference type="InterPro" id="IPR020845">
    <property type="entry name" value="AMP-binding_CS"/>
</dbReference>
<dbReference type="Gene3D" id="3.40.50.12780">
    <property type="entry name" value="N-terminal domain of ligase-like"/>
    <property type="match status" value="1"/>
</dbReference>
<evidence type="ECO:0000313" key="5">
    <source>
        <dbReference type="Proteomes" id="UP000321083"/>
    </source>
</evidence>
<sequence length="928" mass="102947">MKSNGQRFFPSDLVVRVDRLSKTAPQSKAARDGTRDLTYDQLAKESRILASRLRESGVQPGDVVGVYLPSSCEQLVAILAIFRVSGVYMPLSPDHPIEYLQGIIDDARPKALVSTAEITRALEAAWPREVRLPHVVDASNQLEGTSNLDVSSGALTTDSKSSPDDLAYLMFTSGTTGRPKGVLLSNGNLDHFIGEANRLLAAVNHDVFANVARSTFSISLFDLLVPLTVGASINFVKRERVLDFASFVHELKGSTVLHAGPALLNSLYRYLKATSQLDQLQHMRHVSTGGDIVHPFVMEAMREIFPNAELFVFYGSTEVACMGTFFQFQSIKGHGKSQGSKQVHAAIDRVDIDRPYVGRPFPGAQVFLYDQGAQQFFESSSGQEGEICFGGRGVGIGYLNRSEETSKSFIKYPQSSAASSDLLGKRLYRTGDYGRWTQSGQLEFLGRRDFQVQVRGMRVETAGIENLIVDLKLAQQCVVVLRGESLSAFLVPAPPEPGVASTRKQPAELAKLLAKHLPSEMIPSGLYYLEKMPTNFNGKLDRKQLQSMDFEQLAGVSSADSDLTTDEAQIASVFCQELHLARVPKNESFFACGGHSLMAVLVLQRLHSECGITLSVAEFFENPTVAGLATAWQRRRASGAAPAAARPHCTPVRLTPLDAAKPTVFLLAGAHIYRNLAAQLASFWNVYGLVSDKETLPFLDNRLSFSVQELAQDYLQALTEIQKQGPYFILGHSFGGVVAFQLAQDMTQKRLDVAALLMVDAIMPEWAQPLRFRIMQFLRVFRTPPHLMWRFLKRAIKSHGLSRQLLTKWSILPKADAAQQSVPMDTPYEARLGEMDRARIHKKRDAAVAFMLGLEKSKARYPEATLFLSKTRHQEYPLHSRSLTWKRYVRHLDTIWIAAGHSEMVTDPVAIGAIADELKRVYEQRLQL</sequence>
<dbReference type="PROSITE" id="PS50075">
    <property type="entry name" value="CARRIER"/>
    <property type="match status" value="1"/>
</dbReference>
<name>A0A5C6M9P8_9PLAN</name>
<dbReference type="PROSITE" id="PS00012">
    <property type="entry name" value="PHOSPHOPANTETHEINE"/>
    <property type="match status" value="1"/>
</dbReference>
<reference evidence="4 5" key="1">
    <citation type="submission" date="2019-08" db="EMBL/GenBank/DDBJ databases">
        <title>100 year-old enigma solved: identification of Planctomyces bekefii, the type genus and species of the phylum Planctomycetes.</title>
        <authorList>
            <person name="Svetlana D.N."/>
            <person name="Overmann J."/>
        </authorList>
    </citation>
    <scope>NUCLEOTIDE SEQUENCE [LARGE SCALE GENOMIC DNA]</scope>
    <source>
        <strain evidence="4">Phe10_nw2017</strain>
    </source>
</reference>
<dbReference type="SUPFAM" id="SSF56801">
    <property type="entry name" value="Acetyl-CoA synthetase-like"/>
    <property type="match status" value="1"/>
</dbReference>
<dbReference type="InterPro" id="IPR000873">
    <property type="entry name" value="AMP-dep_synth/lig_dom"/>
</dbReference>
<dbReference type="Pfam" id="PF00550">
    <property type="entry name" value="PP-binding"/>
    <property type="match status" value="1"/>
</dbReference>
<dbReference type="GO" id="GO:0031177">
    <property type="term" value="F:phosphopantetheine binding"/>
    <property type="evidence" value="ECO:0007669"/>
    <property type="project" value="InterPro"/>
</dbReference>
<reference evidence="4 5" key="2">
    <citation type="submission" date="2019-08" db="EMBL/GenBank/DDBJ databases">
        <authorList>
            <person name="Henke P."/>
        </authorList>
    </citation>
    <scope>NUCLEOTIDE SEQUENCE [LARGE SCALE GENOMIC DNA]</scope>
    <source>
        <strain evidence="4">Phe10_nw2017</strain>
    </source>
</reference>
<dbReference type="PANTHER" id="PTHR45527:SF1">
    <property type="entry name" value="FATTY ACID SYNTHASE"/>
    <property type="match status" value="1"/>
</dbReference>